<evidence type="ECO:0000259" key="2">
    <source>
        <dbReference type="Pfam" id="PF05050"/>
    </source>
</evidence>
<dbReference type="InterPro" id="IPR006342">
    <property type="entry name" value="FkbM_mtfrase"/>
</dbReference>
<dbReference type="InterPro" id="IPR029063">
    <property type="entry name" value="SAM-dependent_MTases_sf"/>
</dbReference>
<name>A0ABD3M8H1_9STRA</name>
<gene>
    <name evidence="3" type="ORF">ACHAWU_006261</name>
</gene>
<proteinExistence type="predicted"/>
<dbReference type="SUPFAM" id="SSF53335">
    <property type="entry name" value="S-adenosyl-L-methionine-dependent methyltransferases"/>
    <property type="match status" value="1"/>
</dbReference>
<reference evidence="3 4" key="1">
    <citation type="submission" date="2024-10" db="EMBL/GenBank/DDBJ databases">
        <title>Updated reference genomes for cyclostephanoid diatoms.</title>
        <authorList>
            <person name="Roberts W.R."/>
            <person name="Alverson A.J."/>
        </authorList>
    </citation>
    <scope>NUCLEOTIDE SEQUENCE [LARGE SCALE GENOMIC DNA]</scope>
    <source>
        <strain evidence="3 4">AJA232-27</strain>
    </source>
</reference>
<evidence type="ECO:0000256" key="1">
    <source>
        <dbReference type="SAM" id="SignalP"/>
    </source>
</evidence>
<dbReference type="PANTHER" id="PTHR34009:SF3">
    <property type="entry name" value="METHYLTRANSFERASE FKBM DOMAIN-CONTAINING PROTEIN"/>
    <property type="match status" value="1"/>
</dbReference>
<keyword evidence="1" id="KW-0732">Signal</keyword>
<dbReference type="Proteomes" id="UP001530293">
    <property type="component" value="Unassembled WGS sequence"/>
</dbReference>
<dbReference type="InterPro" id="IPR053202">
    <property type="entry name" value="EGF_Rcpt_Signaling_Reg"/>
</dbReference>
<dbReference type="Gene3D" id="3.40.50.150">
    <property type="entry name" value="Vaccinia Virus protein VP39"/>
    <property type="match status" value="1"/>
</dbReference>
<organism evidence="3 4">
    <name type="scientific">Discostella pseudostelligera</name>
    <dbReference type="NCBI Taxonomy" id="259834"/>
    <lineage>
        <taxon>Eukaryota</taxon>
        <taxon>Sar</taxon>
        <taxon>Stramenopiles</taxon>
        <taxon>Ochrophyta</taxon>
        <taxon>Bacillariophyta</taxon>
        <taxon>Coscinodiscophyceae</taxon>
        <taxon>Thalassiosirophycidae</taxon>
        <taxon>Stephanodiscales</taxon>
        <taxon>Stephanodiscaceae</taxon>
        <taxon>Discostella</taxon>
    </lineage>
</organism>
<dbReference type="AlphaFoldDB" id="A0ABD3M8H1"/>
<feature type="chain" id="PRO_5044774441" description="Methyltransferase FkbM domain-containing protein" evidence="1">
    <location>
        <begin position="24"/>
        <end position="290"/>
    </location>
</feature>
<sequence length="290" mass="32880">MLPFVKLLMKAFVVVCFSQFSAAANGAVNLQQYLDPRNISLKNKSTCSTTAILCDAPDIKVLDRQDFLQSQYGEDRCLIEQFFPGVCQGKYLDVGALDGKRWSTTYAFYKAFGWRGVNIEVDPDNYNELHHNRIDDIANVHAAVCSDSHKSVHYAPAKGDSAAGGIWEYSSAAHREQHWQDVTIYQTIPVQCTPLQSILDQTVGTKKFFFDFAVLDLEGAEFSALLGIDYNRMSFGVIIVERNDDANINKKITELLNAHGYILFNVERECSLRNLWFTHPNFHDIYSKLR</sequence>
<evidence type="ECO:0000313" key="4">
    <source>
        <dbReference type="Proteomes" id="UP001530293"/>
    </source>
</evidence>
<keyword evidence="4" id="KW-1185">Reference proteome</keyword>
<feature type="domain" description="Methyltransferase FkbM" evidence="2">
    <location>
        <begin position="93"/>
        <end position="262"/>
    </location>
</feature>
<dbReference type="Pfam" id="PF05050">
    <property type="entry name" value="Methyltransf_21"/>
    <property type="match status" value="1"/>
</dbReference>
<feature type="signal peptide" evidence="1">
    <location>
        <begin position="1"/>
        <end position="23"/>
    </location>
</feature>
<evidence type="ECO:0000313" key="3">
    <source>
        <dbReference type="EMBL" id="KAL3760263.1"/>
    </source>
</evidence>
<comment type="caution">
    <text evidence="3">The sequence shown here is derived from an EMBL/GenBank/DDBJ whole genome shotgun (WGS) entry which is preliminary data.</text>
</comment>
<protein>
    <recommendedName>
        <fullName evidence="2">Methyltransferase FkbM domain-containing protein</fullName>
    </recommendedName>
</protein>
<dbReference type="EMBL" id="JALLBG020000189">
    <property type="protein sequence ID" value="KAL3760263.1"/>
    <property type="molecule type" value="Genomic_DNA"/>
</dbReference>
<dbReference type="PANTHER" id="PTHR34009">
    <property type="entry name" value="PROTEIN STAR"/>
    <property type="match status" value="1"/>
</dbReference>
<accession>A0ABD3M8H1</accession>